<accession>A0AAD2K135</accession>
<dbReference type="EMBL" id="CAVNYO010000196">
    <property type="protein sequence ID" value="CAK5273069.1"/>
    <property type="molecule type" value="Genomic_DNA"/>
</dbReference>
<dbReference type="Proteomes" id="UP001295794">
    <property type="component" value="Unassembled WGS sequence"/>
</dbReference>
<evidence type="ECO:0000313" key="6">
    <source>
        <dbReference type="Proteomes" id="UP001295794"/>
    </source>
</evidence>
<dbReference type="EMBL" id="CAVNYO010000196">
    <property type="protein sequence ID" value="CAK5273082.1"/>
    <property type="molecule type" value="Genomic_DNA"/>
</dbReference>
<dbReference type="EMBL" id="CAVNYO010000195">
    <property type="protein sequence ID" value="CAK5273055.1"/>
    <property type="molecule type" value="Genomic_DNA"/>
</dbReference>
<evidence type="ECO:0000313" key="3">
    <source>
        <dbReference type="EMBL" id="CAK5273069.1"/>
    </source>
</evidence>
<comment type="caution">
    <text evidence="1">The sequence shown here is derived from an EMBL/GenBank/DDBJ whole genome shotgun (WGS) entry which is preliminary data.</text>
</comment>
<evidence type="ECO:0000313" key="5">
    <source>
        <dbReference type="EMBL" id="CAK5273082.1"/>
    </source>
</evidence>
<dbReference type="AlphaFoldDB" id="A0AAD2K135"/>
<gene>
    <name evidence="1" type="ORF">MYCIT1_LOCUS19177</name>
    <name evidence="2" type="ORF">MYCIT1_LOCUS19187</name>
    <name evidence="3" type="ORF">MYCIT1_LOCUS19205</name>
    <name evidence="4" type="ORF">MYCIT1_LOCUS19211</name>
    <name evidence="5" type="ORF">MYCIT1_LOCUS19231</name>
</gene>
<keyword evidence="6" id="KW-1185">Reference proteome</keyword>
<dbReference type="EMBL" id="CAVNYO010000196">
    <property type="protein sequence ID" value="CAK5273072.1"/>
    <property type="molecule type" value="Genomic_DNA"/>
</dbReference>
<protein>
    <submittedName>
        <fullName evidence="1">Uncharacterized protein</fullName>
    </submittedName>
</protein>
<proteinExistence type="predicted"/>
<dbReference type="EMBL" id="CAVNYO010000195">
    <property type="protein sequence ID" value="CAK5273060.1"/>
    <property type="molecule type" value="Genomic_DNA"/>
</dbReference>
<sequence length="43" mass="4917">MRKQSFDSGNSQDCSSCYAVRPLRSAVKARRGSAACWRRTKFF</sequence>
<evidence type="ECO:0000313" key="1">
    <source>
        <dbReference type="EMBL" id="CAK5273055.1"/>
    </source>
</evidence>
<organism evidence="1 6">
    <name type="scientific">Mycena citricolor</name>
    <dbReference type="NCBI Taxonomy" id="2018698"/>
    <lineage>
        <taxon>Eukaryota</taxon>
        <taxon>Fungi</taxon>
        <taxon>Dikarya</taxon>
        <taxon>Basidiomycota</taxon>
        <taxon>Agaricomycotina</taxon>
        <taxon>Agaricomycetes</taxon>
        <taxon>Agaricomycetidae</taxon>
        <taxon>Agaricales</taxon>
        <taxon>Marasmiineae</taxon>
        <taxon>Mycenaceae</taxon>
        <taxon>Mycena</taxon>
    </lineage>
</organism>
<evidence type="ECO:0000313" key="2">
    <source>
        <dbReference type="EMBL" id="CAK5273060.1"/>
    </source>
</evidence>
<reference evidence="1" key="1">
    <citation type="submission" date="2023-11" db="EMBL/GenBank/DDBJ databases">
        <authorList>
            <person name="De Vega J J."/>
            <person name="De Vega J J."/>
        </authorList>
    </citation>
    <scope>NUCLEOTIDE SEQUENCE</scope>
</reference>
<name>A0AAD2K135_9AGAR</name>
<evidence type="ECO:0000313" key="4">
    <source>
        <dbReference type="EMBL" id="CAK5273072.1"/>
    </source>
</evidence>